<organism evidence="3 5">
    <name type="scientific">Aspergillus hiratsukae</name>
    <dbReference type="NCBI Taxonomy" id="1194566"/>
    <lineage>
        <taxon>Eukaryota</taxon>
        <taxon>Fungi</taxon>
        <taxon>Dikarya</taxon>
        <taxon>Ascomycota</taxon>
        <taxon>Pezizomycotina</taxon>
        <taxon>Eurotiomycetes</taxon>
        <taxon>Eurotiomycetidae</taxon>
        <taxon>Eurotiales</taxon>
        <taxon>Aspergillaceae</taxon>
        <taxon>Aspergillus</taxon>
        <taxon>Aspergillus subgen. Fumigati</taxon>
    </lineage>
</organism>
<dbReference type="OrthoDB" id="5552842at2759"/>
<dbReference type="SUPFAM" id="SSF53098">
    <property type="entry name" value="Ribonuclease H-like"/>
    <property type="match status" value="1"/>
</dbReference>
<dbReference type="Proteomes" id="UP000662466">
    <property type="component" value="Unassembled WGS sequence"/>
</dbReference>
<keyword evidence="5" id="KW-1185">Reference proteome</keyword>
<dbReference type="GO" id="GO:0004520">
    <property type="term" value="F:DNA endonuclease activity"/>
    <property type="evidence" value="ECO:0007669"/>
    <property type="project" value="TreeGrafter"/>
</dbReference>
<evidence type="ECO:0000259" key="2">
    <source>
        <dbReference type="PROSITE" id="PS50800"/>
    </source>
</evidence>
<dbReference type="GO" id="GO:0005739">
    <property type="term" value="C:mitochondrion"/>
    <property type="evidence" value="ECO:0007669"/>
    <property type="project" value="TreeGrafter"/>
</dbReference>
<dbReference type="GO" id="GO:0000403">
    <property type="term" value="F:Y-form DNA binding"/>
    <property type="evidence" value="ECO:0007669"/>
    <property type="project" value="TreeGrafter"/>
</dbReference>
<dbReference type="Gene3D" id="3.30.420.10">
    <property type="entry name" value="Ribonuclease H-like superfamily/Ribonuclease H"/>
    <property type="match status" value="1"/>
</dbReference>
<dbReference type="InterPro" id="IPR012337">
    <property type="entry name" value="RNaseH-like_sf"/>
</dbReference>
<evidence type="ECO:0000313" key="4">
    <source>
        <dbReference type="EMBL" id="KAF7163898.1"/>
    </source>
</evidence>
<dbReference type="InterPro" id="IPR003034">
    <property type="entry name" value="SAP_dom"/>
</dbReference>
<name>A0A8H6U9M2_9EURO</name>
<accession>A0A8H6U9M2</accession>
<feature type="region of interest" description="Disordered" evidence="1">
    <location>
        <begin position="136"/>
        <end position="166"/>
    </location>
</feature>
<dbReference type="GO" id="GO:0000402">
    <property type="term" value="F:crossed form four-way junction DNA binding"/>
    <property type="evidence" value="ECO:0007669"/>
    <property type="project" value="TreeGrafter"/>
</dbReference>
<dbReference type="GO" id="GO:0070336">
    <property type="term" value="F:flap-structured DNA binding"/>
    <property type="evidence" value="ECO:0007669"/>
    <property type="project" value="TreeGrafter"/>
</dbReference>
<dbReference type="EMBL" id="JACBAF010002200">
    <property type="protein sequence ID" value="KAF7163898.1"/>
    <property type="molecule type" value="Genomic_DNA"/>
</dbReference>
<proteinExistence type="predicted"/>
<dbReference type="PANTHER" id="PTHR28072:SF1">
    <property type="entry name" value="CRUCIFORM CUTTING ENDONUCLEASE 1, MITOCHONDRIAL-RELATED"/>
    <property type="match status" value="1"/>
</dbReference>
<feature type="region of interest" description="Disordered" evidence="1">
    <location>
        <begin position="52"/>
        <end position="71"/>
    </location>
</feature>
<evidence type="ECO:0000313" key="5">
    <source>
        <dbReference type="Proteomes" id="UP000630445"/>
    </source>
</evidence>
<dbReference type="Pfam" id="PF09159">
    <property type="entry name" value="Ydc2-catalyt"/>
    <property type="match status" value="1"/>
</dbReference>
<dbReference type="InterPro" id="IPR036397">
    <property type="entry name" value="RNaseH_sf"/>
</dbReference>
<sequence>MRITSSLLNSYSYPWLTTLKASQLQRIAQATGIQSSGTKASLIERLSEELPAFSSPEPENHKSTCMSKGRDMGTGTGMSILSIDMGIQNLAYAHLLVSRDTATATTTPTGAAPASVTVKLNAWRRLAVSEALVTDFGSPSSSRKTKEASKQQVKGETKDKEKHTFSPPEYARTAYTLVSNLLHRYQPSHVLIERQRFRSGGGSAVQEWTLRVGVFEGMLYAVLHTLGCERREGDGARPGPVVLGVEPRRVGAYWEDRLGISSAFTSDGPKKKTSKEGKKVKINLAGEWLRAGMIMGGGDSGSGSGSLSPARLAVADDPDLRALVDAYLRRWEGKSNPRTSVSKVKTKAGEEAVAEDDGAVGVPPDVRKMDDLADCLVQGVTWLEWQAMRQRISTEGLDAVLQLESEKL</sequence>
<dbReference type="EMBL" id="JACBAD010002125">
    <property type="protein sequence ID" value="KAF7114316.1"/>
    <property type="molecule type" value="Genomic_DNA"/>
</dbReference>
<dbReference type="Proteomes" id="UP000630445">
    <property type="component" value="Unassembled WGS sequence"/>
</dbReference>
<dbReference type="CDD" id="cd16963">
    <property type="entry name" value="CCE1"/>
    <property type="match status" value="1"/>
</dbReference>
<gene>
    <name evidence="3" type="ORF">CNMCM5793_008268</name>
    <name evidence="4" type="ORF">CNMCM6106_000670</name>
</gene>
<dbReference type="InterPro" id="IPR039197">
    <property type="entry name" value="Mrs1/Cce1"/>
</dbReference>
<evidence type="ECO:0000313" key="3">
    <source>
        <dbReference type="EMBL" id="KAF7114316.1"/>
    </source>
</evidence>
<dbReference type="PANTHER" id="PTHR28072">
    <property type="entry name" value="CRUCIFORM CUTTING ENDONUCLEASE 1, MITOCHONDRIAL-RELATED"/>
    <property type="match status" value="1"/>
</dbReference>
<dbReference type="Pfam" id="PF02037">
    <property type="entry name" value="SAP"/>
    <property type="match status" value="1"/>
</dbReference>
<comment type="caution">
    <text evidence="3">The sequence shown here is derived from an EMBL/GenBank/DDBJ whole genome shotgun (WGS) entry which is preliminary data.</text>
</comment>
<protein>
    <recommendedName>
        <fullName evidence="2">SAP domain-containing protein</fullName>
    </recommendedName>
</protein>
<evidence type="ECO:0000256" key="1">
    <source>
        <dbReference type="SAM" id="MobiDB-lite"/>
    </source>
</evidence>
<feature type="compositionally biased region" description="Basic and acidic residues" evidence="1">
    <location>
        <begin position="144"/>
        <end position="164"/>
    </location>
</feature>
<reference evidence="3" key="1">
    <citation type="submission" date="2020-06" db="EMBL/GenBank/DDBJ databases">
        <title>Draft genome sequences of strains closely related to Aspergillus parafelis and Aspergillus hiratsukae.</title>
        <authorList>
            <person name="Dos Santos R.A.C."/>
            <person name="Rivero-Menendez O."/>
            <person name="Steenwyk J.L."/>
            <person name="Mead M.E."/>
            <person name="Goldman G.H."/>
            <person name="Alastruey-Izquierdo A."/>
            <person name="Rokas A."/>
        </authorList>
    </citation>
    <scope>NUCLEOTIDE SEQUENCE</scope>
    <source>
        <strain evidence="3">CNM-CM5793</strain>
        <strain evidence="4">CNM-CM6106</strain>
    </source>
</reference>
<dbReference type="AlphaFoldDB" id="A0A8H6U9M2"/>
<dbReference type="PROSITE" id="PS50800">
    <property type="entry name" value="SAP"/>
    <property type="match status" value="1"/>
</dbReference>
<feature type="domain" description="SAP" evidence="2">
    <location>
        <begin position="16"/>
        <end position="50"/>
    </location>
</feature>
<dbReference type="InterPro" id="IPR015242">
    <property type="entry name" value="Ydc2_cat"/>
</dbReference>